<dbReference type="InterPro" id="IPR006685">
    <property type="entry name" value="MscS_channel_2nd"/>
</dbReference>
<gene>
    <name evidence="12" type="ORF">GCM10023225_30870</name>
</gene>
<name>A0ABP9IA37_9ACTN</name>
<evidence type="ECO:0000256" key="4">
    <source>
        <dbReference type="ARBA" id="ARBA00022692"/>
    </source>
</evidence>
<dbReference type="InterPro" id="IPR045276">
    <property type="entry name" value="YbiO_bact"/>
</dbReference>
<evidence type="ECO:0000256" key="3">
    <source>
        <dbReference type="ARBA" id="ARBA00022475"/>
    </source>
</evidence>
<keyword evidence="3" id="KW-1003">Cell membrane</keyword>
<feature type="transmembrane region" description="Helical" evidence="8">
    <location>
        <begin position="55"/>
        <end position="73"/>
    </location>
</feature>
<evidence type="ECO:0000256" key="7">
    <source>
        <dbReference type="SAM" id="MobiDB-lite"/>
    </source>
</evidence>
<dbReference type="InterPro" id="IPR011066">
    <property type="entry name" value="MscS_channel_C_sf"/>
</dbReference>
<keyword evidence="5 8" id="KW-1133">Transmembrane helix</keyword>
<evidence type="ECO:0000259" key="11">
    <source>
        <dbReference type="Pfam" id="PF21088"/>
    </source>
</evidence>
<dbReference type="SUPFAM" id="SSF50182">
    <property type="entry name" value="Sm-like ribonucleoproteins"/>
    <property type="match status" value="1"/>
</dbReference>
<evidence type="ECO:0000256" key="1">
    <source>
        <dbReference type="ARBA" id="ARBA00004651"/>
    </source>
</evidence>
<dbReference type="Pfam" id="PF21082">
    <property type="entry name" value="MS_channel_3rd"/>
    <property type="match status" value="1"/>
</dbReference>
<dbReference type="SUPFAM" id="SSF82689">
    <property type="entry name" value="Mechanosensitive channel protein MscS (YggB), C-terminal domain"/>
    <property type="match status" value="1"/>
</dbReference>
<dbReference type="InterPro" id="IPR049142">
    <property type="entry name" value="MS_channel_1st"/>
</dbReference>
<evidence type="ECO:0000259" key="9">
    <source>
        <dbReference type="Pfam" id="PF00924"/>
    </source>
</evidence>
<evidence type="ECO:0000256" key="8">
    <source>
        <dbReference type="SAM" id="Phobius"/>
    </source>
</evidence>
<dbReference type="EMBL" id="BAABIL010000559">
    <property type="protein sequence ID" value="GAA4992670.1"/>
    <property type="molecule type" value="Genomic_DNA"/>
</dbReference>
<dbReference type="InterPro" id="IPR011014">
    <property type="entry name" value="MscS_channel_TM-2"/>
</dbReference>
<feature type="region of interest" description="Disordered" evidence="7">
    <location>
        <begin position="342"/>
        <end position="377"/>
    </location>
</feature>
<dbReference type="InterPro" id="IPR010920">
    <property type="entry name" value="LSM_dom_sf"/>
</dbReference>
<dbReference type="PANTHER" id="PTHR30460:SF0">
    <property type="entry name" value="MODERATE CONDUCTANCE MECHANOSENSITIVE CHANNEL YBIO"/>
    <property type="match status" value="1"/>
</dbReference>
<dbReference type="Gene3D" id="1.10.287.1260">
    <property type="match status" value="1"/>
</dbReference>
<dbReference type="Gene3D" id="3.30.70.100">
    <property type="match status" value="1"/>
</dbReference>
<feature type="domain" description="Mechanosensitive ion channel MscS C-terminal" evidence="10">
    <location>
        <begin position="235"/>
        <end position="322"/>
    </location>
</feature>
<reference evidence="13" key="1">
    <citation type="journal article" date="2019" name="Int. J. Syst. Evol. Microbiol.">
        <title>The Global Catalogue of Microorganisms (GCM) 10K type strain sequencing project: providing services to taxonomists for standard genome sequencing and annotation.</title>
        <authorList>
            <consortium name="The Broad Institute Genomics Platform"/>
            <consortium name="The Broad Institute Genome Sequencing Center for Infectious Disease"/>
            <person name="Wu L."/>
            <person name="Ma J."/>
        </authorList>
    </citation>
    <scope>NUCLEOTIDE SEQUENCE [LARGE SCALE GENOMIC DNA]</scope>
    <source>
        <strain evidence="13">JCM 18126</strain>
    </source>
</reference>
<comment type="caution">
    <text evidence="12">The sequence shown here is derived from an EMBL/GenBank/DDBJ whole genome shotgun (WGS) entry which is preliminary data.</text>
</comment>
<sequence>MLSTSTATSDGALGALASTLAGEACTQDADTVCGHVYDWTDNQLVGRIAGVLTDWPLTIVLIFLVSFVARYVLLRAIDKVTSGISEGAGRIGGRRGGLLESSPLLSERRNQRAQTLGSVLKSVTTLVLAVLAVLTALDQVGLSIAPFLASAGIAGVALGFGAQSLVKDFLSGIFMLAEDQYGVGDVVDVGDASGTVEAVGLRVTRIRDVNGTVWYVRNGEILRVGNQSQGWARAVLDVSVAYGEDLGRVTELLERIGSRLRSEADWSPIVLEEPEVWGVEQMAQDGLVVRMVVKTAPLEQWKVARELRRRIKSAFDAEGIEFPFAQRTVWIRQGEAGGVHGPVAPCEDAADAAPARRPPSGESAVARDVDGSAARRA</sequence>
<proteinExistence type="inferred from homology"/>
<dbReference type="InterPro" id="IPR023408">
    <property type="entry name" value="MscS_beta-dom_sf"/>
</dbReference>
<feature type="transmembrane region" description="Helical" evidence="8">
    <location>
        <begin position="143"/>
        <end position="166"/>
    </location>
</feature>
<feature type="compositionally biased region" description="Low complexity" evidence="7">
    <location>
        <begin position="342"/>
        <end position="355"/>
    </location>
</feature>
<evidence type="ECO:0000256" key="5">
    <source>
        <dbReference type="ARBA" id="ARBA00022989"/>
    </source>
</evidence>
<feature type="domain" description="Mechanosensitive ion channel transmembrane helices 2/3" evidence="11">
    <location>
        <begin position="123"/>
        <end position="163"/>
    </location>
</feature>
<keyword evidence="13" id="KW-1185">Reference proteome</keyword>
<dbReference type="Pfam" id="PF00924">
    <property type="entry name" value="MS_channel_2nd"/>
    <property type="match status" value="1"/>
</dbReference>
<dbReference type="Proteomes" id="UP001501195">
    <property type="component" value="Unassembled WGS sequence"/>
</dbReference>
<feature type="domain" description="Mechanosensitive ion channel MscS" evidence="9">
    <location>
        <begin position="165"/>
        <end position="228"/>
    </location>
</feature>
<feature type="transmembrane region" description="Helical" evidence="8">
    <location>
        <begin position="118"/>
        <end position="137"/>
    </location>
</feature>
<evidence type="ECO:0000313" key="12">
    <source>
        <dbReference type="EMBL" id="GAA4992670.1"/>
    </source>
</evidence>
<dbReference type="RefSeq" id="WP_345713619.1">
    <property type="nucleotide sequence ID" value="NZ_BAABIL010000559.1"/>
</dbReference>
<comment type="similarity">
    <text evidence="2">Belongs to the MscS (TC 1.A.23) family.</text>
</comment>
<dbReference type="PANTHER" id="PTHR30460">
    <property type="entry name" value="MODERATE CONDUCTANCE MECHANOSENSITIVE CHANNEL YBIO"/>
    <property type="match status" value="1"/>
</dbReference>
<evidence type="ECO:0000313" key="13">
    <source>
        <dbReference type="Proteomes" id="UP001501195"/>
    </source>
</evidence>
<dbReference type="InterPro" id="IPR049278">
    <property type="entry name" value="MS_channel_C"/>
</dbReference>
<keyword evidence="6 8" id="KW-0472">Membrane</keyword>
<accession>A0ABP9IA37</accession>
<dbReference type="SUPFAM" id="SSF82861">
    <property type="entry name" value="Mechanosensitive channel protein MscS (YggB), transmembrane region"/>
    <property type="match status" value="1"/>
</dbReference>
<dbReference type="Pfam" id="PF21088">
    <property type="entry name" value="MS_channel_1st"/>
    <property type="match status" value="1"/>
</dbReference>
<dbReference type="Gene3D" id="2.30.30.60">
    <property type="match status" value="1"/>
</dbReference>
<evidence type="ECO:0000259" key="10">
    <source>
        <dbReference type="Pfam" id="PF21082"/>
    </source>
</evidence>
<evidence type="ECO:0000256" key="6">
    <source>
        <dbReference type="ARBA" id="ARBA00023136"/>
    </source>
</evidence>
<organism evidence="12 13">
    <name type="scientific">Kineococcus glutinatus</name>
    <dbReference type="NCBI Taxonomy" id="1070872"/>
    <lineage>
        <taxon>Bacteria</taxon>
        <taxon>Bacillati</taxon>
        <taxon>Actinomycetota</taxon>
        <taxon>Actinomycetes</taxon>
        <taxon>Kineosporiales</taxon>
        <taxon>Kineosporiaceae</taxon>
        <taxon>Kineococcus</taxon>
    </lineage>
</organism>
<comment type="subcellular location">
    <subcellularLocation>
        <location evidence="1">Cell membrane</location>
        <topology evidence="1">Multi-pass membrane protein</topology>
    </subcellularLocation>
</comment>
<evidence type="ECO:0000256" key="2">
    <source>
        <dbReference type="ARBA" id="ARBA00008017"/>
    </source>
</evidence>
<protein>
    <submittedName>
        <fullName evidence="12">Mechanosensitive ion channel family protein</fullName>
    </submittedName>
</protein>
<keyword evidence="4 8" id="KW-0812">Transmembrane</keyword>